<dbReference type="GO" id="GO:0032259">
    <property type="term" value="P:methylation"/>
    <property type="evidence" value="ECO:0007669"/>
    <property type="project" value="UniProtKB-KW"/>
</dbReference>
<evidence type="ECO:0000259" key="5">
    <source>
        <dbReference type="Pfam" id="PF13649"/>
    </source>
</evidence>
<dbReference type="SUPFAM" id="SSF53335">
    <property type="entry name" value="S-adenosyl-L-methionine-dependent methyltransferases"/>
    <property type="match status" value="1"/>
</dbReference>
<dbReference type="Pfam" id="PF13649">
    <property type="entry name" value="Methyltransf_25"/>
    <property type="match status" value="1"/>
</dbReference>
<dbReference type="EMBL" id="HBKP01023404">
    <property type="protein sequence ID" value="CAE2238035.1"/>
    <property type="molecule type" value="Transcribed_RNA"/>
</dbReference>
<dbReference type="PANTHER" id="PTHR11006:SF4">
    <property type="entry name" value="PROTEIN ARGININE N-METHYLTRANSFERASE 7"/>
    <property type="match status" value="1"/>
</dbReference>
<protein>
    <recommendedName>
        <fullName evidence="8">Methyltransferase domain-containing protein</fullName>
    </recommendedName>
</protein>
<keyword evidence="2 4" id="KW-0808">Transferase</keyword>
<keyword evidence="3 4" id="KW-0949">S-adenosyl-L-methionine</keyword>
<reference evidence="7" key="1">
    <citation type="submission" date="2021-01" db="EMBL/GenBank/DDBJ databases">
        <authorList>
            <person name="Corre E."/>
            <person name="Pelletier E."/>
            <person name="Niang G."/>
            <person name="Scheremetjew M."/>
            <person name="Finn R."/>
            <person name="Kale V."/>
            <person name="Holt S."/>
            <person name="Cochrane G."/>
            <person name="Meng A."/>
            <person name="Brown T."/>
            <person name="Cohen L."/>
        </authorList>
    </citation>
    <scope>NUCLEOTIDE SEQUENCE</scope>
    <source>
        <strain evidence="7">DIVA3 518/3/11/1/6</strain>
    </source>
</reference>
<organism evidence="7">
    <name type="scientific">Vannella robusta</name>
    <dbReference type="NCBI Taxonomy" id="1487602"/>
    <lineage>
        <taxon>Eukaryota</taxon>
        <taxon>Amoebozoa</taxon>
        <taxon>Discosea</taxon>
        <taxon>Flabellinia</taxon>
        <taxon>Vannellidae</taxon>
        <taxon>Vannella</taxon>
    </lineage>
</organism>
<dbReference type="Gene3D" id="3.40.50.150">
    <property type="entry name" value="Vaccinia Virus protein VP39"/>
    <property type="match status" value="1"/>
</dbReference>
<evidence type="ECO:0008006" key="8">
    <source>
        <dbReference type="Google" id="ProtNLM"/>
    </source>
</evidence>
<keyword evidence="1 4" id="KW-0489">Methyltransferase</keyword>
<name>A0A7S4MR30_9EUKA</name>
<evidence type="ECO:0000259" key="6">
    <source>
        <dbReference type="Pfam" id="PF22528"/>
    </source>
</evidence>
<dbReference type="Gene3D" id="2.70.160.11">
    <property type="entry name" value="Hnrnp arginine n-methyltransferase1"/>
    <property type="match status" value="1"/>
</dbReference>
<feature type="domain" description="Protein arginine N-methyltransferase" evidence="6">
    <location>
        <begin position="182"/>
        <end position="336"/>
    </location>
</feature>
<dbReference type="Pfam" id="PF22528">
    <property type="entry name" value="PRMT_C"/>
    <property type="match status" value="1"/>
</dbReference>
<dbReference type="GO" id="GO:0042054">
    <property type="term" value="F:histone methyltransferase activity"/>
    <property type="evidence" value="ECO:0007669"/>
    <property type="project" value="TreeGrafter"/>
</dbReference>
<evidence type="ECO:0000313" key="7">
    <source>
        <dbReference type="EMBL" id="CAE2238035.1"/>
    </source>
</evidence>
<dbReference type="FunFam" id="3.40.50.150:FF:000016">
    <property type="entry name" value="Protein arginine N-methyltransferase 6"/>
    <property type="match status" value="1"/>
</dbReference>
<proteinExistence type="predicted"/>
<evidence type="ECO:0000256" key="1">
    <source>
        <dbReference type="ARBA" id="ARBA00022603"/>
    </source>
</evidence>
<dbReference type="InterPro" id="IPR025799">
    <property type="entry name" value="Arg_MeTrfase"/>
</dbReference>
<gene>
    <name evidence="7" type="ORF">VSP0166_LOCUS16321</name>
</gene>
<dbReference type="AlphaFoldDB" id="A0A7S4MR30"/>
<dbReference type="InterPro" id="IPR041698">
    <property type="entry name" value="Methyltransf_25"/>
</dbReference>
<dbReference type="InterPro" id="IPR055135">
    <property type="entry name" value="PRMT_dom"/>
</dbReference>
<feature type="domain" description="Methyltransferase" evidence="5">
    <location>
        <begin position="65"/>
        <end position="162"/>
    </location>
</feature>
<evidence type="ECO:0000256" key="3">
    <source>
        <dbReference type="ARBA" id="ARBA00022691"/>
    </source>
</evidence>
<dbReference type="CDD" id="cd02440">
    <property type="entry name" value="AdoMet_MTases"/>
    <property type="match status" value="1"/>
</dbReference>
<sequence>MKRKLVDLDVPAAKREAAESHDDPDYFSLYSSIEIHREMLADRVRTETYRDAIMKNRALINQKVVLDVGMGTGILSYFAAKQGARKVYGVEACHNMAEQVKKIVKHNKLEKQIQVLTGLIENTVVPEPVDVLISEWMGYMLIYESMLDSIIYARDHFLKPGGRMLPSRCRILLMPFCDFEAEDNDREDLGFWDNVYGFDYSPIKPFVKECLTKEPEITMMPPHFQMALTPQCIKNIDCMTIQKEDFGVESNFECKSIITGELHGVSIWFDAEFDTEDSPVRLPTGPEDPETHWCQTMLRLTNSIPTKQDEIISGSISIQKSVQCPRSLCITLSFSHPEKITKTFMFE</sequence>
<dbReference type="PROSITE" id="PS51678">
    <property type="entry name" value="SAM_MT_PRMT"/>
    <property type="match status" value="1"/>
</dbReference>
<dbReference type="GO" id="GO:0016274">
    <property type="term" value="F:protein-arginine N-methyltransferase activity"/>
    <property type="evidence" value="ECO:0007669"/>
    <property type="project" value="InterPro"/>
</dbReference>
<dbReference type="PANTHER" id="PTHR11006">
    <property type="entry name" value="PROTEIN ARGININE N-METHYLTRANSFERASE"/>
    <property type="match status" value="1"/>
</dbReference>
<dbReference type="InterPro" id="IPR029063">
    <property type="entry name" value="SAM-dependent_MTases_sf"/>
</dbReference>
<evidence type="ECO:0000256" key="4">
    <source>
        <dbReference type="PROSITE-ProRule" id="PRU01015"/>
    </source>
</evidence>
<accession>A0A7S4MR30</accession>
<evidence type="ECO:0000256" key="2">
    <source>
        <dbReference type="ARBA" id="ARBA00022679"/>
    </source>
</evidence>